<evidence type="ECO:0000259" key="1">
    <source>
        <dbReference type="Pfam" id="PF15977"/>
    </source>
</evidence>
<dbReference type="InterPro" id="IPR041687">
    <property type="entry name" value="HTH_46"/>
</dbReference>
<evidence type="ECO:0000313" key="3">
    <source>
        <dbReference type="Proteomes" id="UP000255528"/>
    </source>
</evidence>
<dbReference type="InterPro" id="IPR014710">
    <property type="entry name" value="RmlC-like_jellyroll"/>
</dbReference>
<protein>
    <submittedName>
        <fullName evidence="2">Putative DNA-binding transcriptional regulator</fullName>
    </submittedName>
</protein>
<organism evidence="2 3">
    <name type="scientific">Buttiauxella agrestis</name>
    <dbReference type="NCBI Taxonomy" id="82977"/>
    <lineage>
        <taxon>Bacteria</taxon>
        <taxon>Pseudomonadati</taxon>
        <taxon>Pseudomonadota</taxon>
        <taxon>Gammaproteobacteria</taxon>
        <taxon>Enterobacterales</taxon>
        <taxon>Enterobacteriaceae</taxon>
        <taxon>Buttiauxella</taxon>
    </lineage>
</organism>
<keyword evidence="2" id="KW-0238">DNA-binding</keyword>
<dbReference type="RefSeq" id="WP_115630502.1">
    <property type="nucleotide sequence ID" value="NZ_UIGI01000001.1"/>
</dbReference>
<gene>
    <name evidence="2" type="ORF">NCTC12119_03601</name>
</gene>
<dbReference type="EMBL" id="UIGI01000001">
    <property type="protein sequence ID" value="SUW65073.1"/>
    <property type="molecule type" value="Genomic_DNA"/>
</dbReference>
<proteinExistence type="predicted"/>
<feature type="domain" description="IprA winged helix-turn-helix" evidence="1">
    <location>
        <begin position="141"/>
        <end position="209"/>
    </location>
</feature>
<sequence length="212" mass="24451">MAASFENIHRYYKSLNMERQVNDVCKSGEPLIFAVTKKLDLTPGFIYVPVEGSVAILHAESELTIGNAIDFMPIGLMERYCPLLSFEYKCMTPVKVVKISYENFDNIFFQGTENMQVLSNILIFMTIFSLELHAERKQLTSYQTIKPMLYRYLYRAKIYPKESEGLANFIIRRTKLSRTHVFRVLADLKEGGYITMKNGKLVSINKVLPDGY</sequence>
<reference evidence="2 3" key="1">
    <citation type="submission" date="2018-06" db="EMBL/GenBank/DDBJ databases">
        <authorList>
            <consortium name="Pathogen Informatics"/>
            <person name="Doyle S."/>
        </authorList>
    </citation>
    <scope>NUCLEOTIDE SEQUENCE [LARGE SCALE GENOMIC DNA]</scope>
    <source>
        <strain evidence="2 3">NCTC12119</strain>
    </source>
</reference>
<name>A0A381CDG2_9ENTR</name>
<dbReference type="Proteomes" id="UP000255528">
    <property type="component" value="Unassembled WGS sequence"/>
</dbReference>
<evidence type="ECO:0000313" key="2">
    <source>
        <dbReference type="EMBL" id="SUW65073.1"/>
    </source>
</evidence>
<dbReference type="GO" id="GO:0003677">
    <property type="term" value="F:DNA binding"/>
    <property type="evidence" value="ECO:0007669"/>
    <property type="project" value="UniProtKB-KW"/>
</dbReference>
<accession>A0A381CDG2</accession>
<dbReference type="Gene3D" id="2.60.120.10">
    <property type="entry name" value="Jelly Rolls"/>
    <property type="match status" value="1"/>
</dbReference>
<dbReference type="AlphaFoldDB" id="A0A381CDG2"/>
<dbReference type="Pfam" id="PF15977">
    <property type="entry name" value="HTH_46"/>
    <property type="match status" value="1"/>
</dbReference>